<protein>
    <submittedName>
        <fullName evidence="3">Cytochrome c assembly protein</fullName>
    </submittedName>
</protein>
<dbReference type="OrthoDB" id="9780793at2"/>
<feature type="transmembrane region" description="Helical" evidence="1">
    <location>
        <begin position="131"/>
        <end position="153"/>
    </location>
</feature>
<dbReference type="AlphaFoldDB" id="V5E3E0"/>
<dbReference type="STRING" id="1116472.MGMO_5c00100"/>
<evidence type="ECO:0000313" key="4">
    <source>
        <dbReference type="Proteomes" id="UP000017842"/>
    </source>
</evidence>
<gene>
    <name evidence="3" type="ORF">MGMO_5c00100</name>
</gene>
<dbReference type="GO" id="GO:0005886">
    <property type="term" value="C:plasma membrane"/>
    <property type="evidence" value="ECO:0007669"/>
    <property type="project" value="TreeGrafter"/>
</dbReference>
<sequence>MNANPLADIAIFAYLSSAILIFKPLNLKVIGQDKSKRLALTFAWGASALHGLYIVLITHQNANFNFSFFSMASLVSLIVALLLLLATLSKPFENIGIFLFPLTALMLALDLCFPEKQRSLDMHNWQMNTHILSSIIAFSLLNIAAVQAVLLVIQNQQLRSHPPKRYIQSLPPLQSMESLLFQMIGAGVFFLSISLTSGFIFLEDIFAQHLAHKTIFSIAAWLIFSGLLIGRSLYGWRGQTAIKWTLLGFLSLLLAYFGSKLVMELILHR</sequence>
<evidence type="ECO:0000313" key="3">
    <source>
        <dbReference type="EMBL" id="ESS74071.1"/>
    </source>
</evidence>
<feature type="transmembrane region" description="Helical" evidence="1">
    <location>
        <begin position="214"/>
        <end position="234"/>
    </location>
</feature>
<evidence type="ECO:0000259" key="2">
    <source>
        <dbReference type="Pfam" id="PF01578"/>
    </source>
</evidence>
<dbReference type="EMBL" id="AYLO01000005">
    <property type="protein sequence ID" value="ESS74071.1"/>
    <property type="molecule type" value="Genomic_DNA"/>
</dbReference>
<feature type="transmembrane region" description="Helical" evidence="1">
    <location>
        <begin position="95"/>
        <end position="111"/>
    </location>
</feature>
<keyword evidence="1" id="KW-0812">Transmembrane</keyword>
<keyword evidence="1" id="KW-1133">Transmembrane helix</keyword>
<proteinExistence type="predicted"/>
<dbReference type="PATRIC" id="fig|1116472.3.peg.76"/>
<dbReference type="Proteomes" id="UP000017842">
    <property type="component" value="Unassembled WGS sequence"/>
</dbReference>
<dbReference type="Pfam" id="PF01578">
    <property type="entry name" value="Cytochrom_C_asm"/>
    <property type="match status" value="1"/>
</dbReference>
<accession>V5E3E0</accession>
<feature type="transmembrane region" description="Helical" evidence="1">
    <location>
        <begin position="6"/>
        <end position="26"/>
    </location>
</feature>
<reference evidence="3 4" key="1">
    <citation type="journal article" date="2013" name="Genome Announc.">
        <title>Draft Genome Sequence of the Methanotrophic Gammaproteobacterium Methyloglobulus morosus DSM 22980 Strain KoM1.</title>
        <authorList>
            <person name="Poehlein A."/>
            <person name="Deutzmann J.S."/>
            <person name="Daniel R."/>
            <person name="Simeonova D.D."/>
        </authorList>
    </citation>
    <scope>NUCLEOTIDE SEQUENCE [LARGE SCALE GENOMIC DNA]</scope>
    <source>
        <strain evidence="3 4">KoM1</strain>
    </source>
</reference>
<dbReference type="PANTHER" id="PTHR38034:SF1">
    <property type="entry name" value="INNER MEMBRANE PROTEIN YPJD"/>
    <property type="match status" value="1"/>
</dbReference>
<dbReference type="InterPro" id="IPR002541">
    <property type="entry name" value="Cyt_c_assembly"/>
</dbReference>
<dbReference type="eggNOG" id="COG4137">
    <property type="taxonomic scope" value="Bacteria"/>
</dbReference>
<comment type="caution">
    <text evidence="3">The sequence shown here is derived from an EMBL/GenBank/DDBJ whole genome shotgun (WGS) entry which is preliminary data.</text>
</comment>
<name>V5E3E0_9GAMM</name>
<feature type="transmembrane region" description="Helical" evidence="1">
    <location>
        <begin position="68"/>
        <end position="88"/>
    </location>
</feature>
<keyword evidence="4" id="KW-1185">Reference proteome</keyword>
<feature type="transmembrane region" description="Helical" evidence="1">
    <location>
        <begin position="38"/>
        <end position="56"/>
    </location>
</feature>
<organism evidence="3 4">
    <name type="scientific">Methyloglobulus morosus KoM1</name>
    <dbReference type="NCBI Taxonomy" id="1116472"/>
    <lineage>
        <taxon>Bacteria</taxon>
        <taxon>Pseudomonadati</taxon>
        <taxon>Pseudomonadota</taxon>
        <taxon>Gammaproteobacteria</taxon>
        <taxon>Methylococcales</taxon>
        <taxon>Methylococcaceae</taxon>
        <taxon>Methyloglobulus</taxon>
    </lineage>
</organism>
<dbReference type="GO" id="GO:0017004">
    <property type="term" value="P:cytochrome complex assembly"/>
    <property type="evidence" value="ECO:0007669"/>
    <property type="project" value="InterPro"/>
</dbReference>
<dbReference type="RefSeq" id="WP_023493009.1">
    <property type="nucleotide sequence ID" value="NZ_AYLO01000005.1"/>
</dbReference>
<dbReference type="PANTHER" id="PTHR38034">
    <property type="entry name" value="INNER MEMBRANE PROTEIN YPJD"/>
    <property type="match status" value="1"/>
</dbReference>
<feature type="transmembrane region" description="Helical" evidence="1">
    <location>
        <begin position="179"/>
        <end position="202"/>
    </location>
</feature>
<evidence type="ECO:0000256" key="1">
    <source>
        <dbReference type="SAM" id="Phobius"/>
    </source>
</evidence>
<feature type="domain" description="Cytochrome c assembly protein" evidence="2">
    <location>
        <begin position="51"/>
        <end position="266"/>
    </location>
</feature>
<dbReference type="InterPro" id="IPR052372">
    <property type="entry name" value="YpjD/HemX"/>
</dbReference>
<feature type="transmembrane region" description="Helical" evidence="1">
    <location>
        <begin position="246"/>
        <end position="267"/>
    </location>
</feature>
<keyword evidence="1" id="KW-0472">Membrane</keyword>
<dbReference type="GO" id="GO:0020037">
    <property type="term" value="F:heme binding"/>
    <property type="evidence" value="ECO:0007669"/>
    <property type="project" value="InterPro"/>
</dbReference>